<name>A0ACD3A8Q0_9AGAR</name>
<evidence type="ECO:0000313" key="2">
    <source>
        <dbReference type="Proteomes" id="UP000308600"/>
    </source>
</evidence>
<proteinExistence type="predicted"/>
<evidence type="ECO:0000313" key="1">
    <source>
        <dbReference type="EMBL" id="TFK62243.1"/>
    </source>
</evidence>
<dbReference type="EMBL" id="ML208595">
    <property type="protein sequence ID" value="TFK62243.1"/>
    <property type="molecule type" value="Genomic_DNA"/>
</dbReference>
<organism evidence="1 2">
    <name type="scientific">Pluteus cervinus</name>
    <dbReference type="NCBI Taxonomy" id="181527"/>
    <lineage>
        <taxon>Eukaryota</taxon>
        <taxon>Fungi</taxon>
        <taxon>Dikarya</taxon>
        <taxon>Basidiomycota</taxon>
        <taxon>Agaricomycotina</taxon>
        <taxon>Agaricomycetes</taxon>
        <taxon>Agaricomycetidae</taxon>
        <taxon>Agaricales</taxon>
        <taxon>Pluteineae</taxon>
        <taxon>Pluteaceae</taxon>
        <taxon>Pluteus</taxon>
    </lineage>
</organism>
<keyword evidence="2" id="KW-1185">Reference proteome</keyword>
<sequence length="220" mass="25311">MSRLSEVIADISEEVVRREDKSPWLPSARPDYSEERNMSRQKFAILSDVELCAVCLSASDELERRHPELRGNGDHVYPFKELFPSSSGNPRSPVDSMPPPAYSDVNPNPGPPLCNKFVMAQTLRQYTSGHDKIVHSGATREKLHRLTEVQFQEISEDTYDELRRRQSTPHVPALKPQSRMHPQRNKAREKLSALPSARFMNLASDIHHEMMRRYPRLLQL</sequence>
<dbReference type="Proteomes" id="UP000308600">
    <property type="component" value="Unassembled WGS sequence"/>
</dbReference>
<gene>
    <name evidence="1" type="ORF">BDN72DRAFT_848857</name>
</gene>
<reference evidence="1 2" key="1">
    <citation type="journal article" date="2019" name="Nat. Ecol. Evol.">
        <title>Megaphylogeny resolves global patterns of mushroom evolution.</title>
        <authorList>
            <person name="Varga T."/>
            <person name="Krizsan K."/>
            <person name="Foldi C."/>
            <person name="Dima B."/>
            <person name="Sanchez-Garcia M."/>
            <person name="Sanchez-Ramirez S."/>
            <person name="Szollosi G.J."/>
            <person name="Szarkandi J.G."/>
            <person name="Papp V."/>
            <person name="Albert L."/>
            <person name="Andreopoulos W."/>
            <person name="Angelini C."/>
            <person name="Antonin V."/>
            <person name="Barry K.W."/>
            <person name="Bougher N.L."/>
            <person name="Buchanan P."/>
            <person name="Buyck B."/>
            <person name="Bense V."/>
            <person name="Catcheside P."/>
            <person name="Chovatia M."/>
            <person name="Cooper J."/>
            <person name="Damon W."/>
            <person name="Desjardin D."/>
            <person name="Finy P."/>
            <person name="Geml J."/>
            <person name="Haridas S."/>
            <person name="Hughes K."/>
            <person name="Justo A."/>
            <person name="Karasinski D."/>
            <person name="Kautmanova I."/>
            <person name="Kiss B."/>
            <person name="Kocsube S."/>
            <person name="Kotiranta H."/>
            <person name="LaButti K.M."/>
            <person name="Lechner B.E."/>
            <person name="Liimatainen K."/>
            <person name="Lipzen A."/>
            <person name="Lukacs Z."/>
            <person name="Mihaltcheva S."/>
            <person name="Morgado L.N."/>
            <person name="Niskanen T."/>
            <person name="Noordeloos M.E."/>
            <person name="Ohm R.A."/>
            <person name="Ortiz-Santana B."/>
            <person name="Ovrebo C."/>
            <person name="Racz N."/>
            <person name="Riley R."/>
            <person name="Savchenko A."/>
            <person name="Shiryaev A."/>
            <person name="Soop K."/>
            <person name="Spirin V."/>
            <person name="Szebenyi C."/>
            <person name="Tomsovsky M."/>
            <person name="Tulloss R.E."/>
            <person name="Uehling J."/>
            <person name="Grigoriev I.V."/>
            <person name="Vagvolgyi C."/>
            <person name="Papp T."/>
            <person name="Martin F.M."/>
            <person name="Miettinen O."/>
            <person name="Hibbett D.S."/>
            <person name="Nagy L.G."/>
        </authorList>
    </citation>
    <scope>NUCLEOTIDE SEQUENCE [LARGE SCALE GENOMIC DNA]</scope>
    <source>
        <strain evidence="1 2">NL-1719</strain>
    </source>
</reference>
<protein>
    <submittedName>
        <fullName evidence="1">Uncharacterized protein</fullName>
    </submittedName>
</protein>
<accession>A0ACD3A8Q0</accession>